<reference evidence="1 2" key="1">
    <citation type="submission" date="2020-02" db="EMBL/GenBank/DDBJ databases">
        <title>Sequencing the genomes of 1000 actinobacteria strains.</title>
        <authorList>
            <person name="Klenk H.-P."/>
        </authorList>
    </citation>
    <scope>NUCLEOTIDE SEQUENCE [LARGE SCALE GENOMIC DNA]</scope>
    <source>
        <strain evidence="1 2">DSM 19609</strain>
    </source>
</reference>
<keyword evidence="2" id="KW-1185">Reference proteome</keyword>
<evidence type="ECO:0000313" key="2">
    <source>
        <dbReference type="Proteomes" id="UP000749311"/>
    </source>
</evidence>
<protein>
    <submittedName>
        <fullName evidence="1">Uncharacterized protein</fullName>
    </submittedName>
</protein>
<dbReference type="Proteomes" id="UP000749311">
    <property type="component" value="Unassembled WGS sequence"/>
</dbReference>
<accession>A0ABX0SFV8</accession>
<dbReference type="RefSeq" id="WP_167166823.1">
    <property type="nucleotide sequence ID" value="NZ_BAAAOO010000008.1"/>
</dbReference>
<sequence>MKKFVLTINGTAPLLHHNSRLADKLDPITRAKAVVSGKRKKTDEDDLELSRLEWLGGLYFDSEVGPYLPGDNVFKALVEAARKSKQGKQVEQGLFVTTDVNPLAYHGPRDTDSLWADENFVFRRTVKQQMSRITRTRPIFREWATEVEGAYDPAILDLRDVAAFAETAGAYIGVGDWRPRYGRFVATVREA</sequence>
<gene>
    <name evidence="1" type="ORF">FB473_001913</name>
</gene>
<organism evidence="1 2">
    <name type="scientific">Brooklawnia cerclae</name>
    <dbReference type="NCBI Taxonomy" id="349934"/>
    <lineage>
        <taxon>Bacteria</taxon>
        <taxon>Bacillati</taxon>
        <taxon>Actinomycetota</taxon>
        <taxon>Actinomycetes</taxon>
        <taxon>Propionibacteriales</taxon>
        <taxon>Propionibacteriaceae</taxon>
        <taxon>Brooklawnia</taxon>
    </lineage>
</organism>
<name>A0ABX0SFV8_9ACTN</name>
<evidence type="ECO:0000313" key="1">
    <source>
        <dbReference type="EMBL" id="NIH57268.1"/>
    </source>
</evidence>
<proteinExistence type="predicted"/>
<comment type="caution">
    <text evidence="1">The sequence shown here is derived from an EMBL/GenBank/DDBJ whole genome shotgun (WGS) entry which is preliminary data.</text>
</comment>
<dbReference type="EMBL" id="JAAMOZ010000001">
    <property type="protein sequence ID" value="NIH57268.1"/>
    <property type="molecule type" value="Genomic_DNA"/>
</dbReference>